<dbReference type="Pfam" id="PF07686">
    <property type="entry name" value="V-set"/>
    <property type="match status" value="1"/>
</dbReference>
<dbReference type="InterPro" id="IPR051713">
    <property type="entry name" value="T-cell_Activation_Regulation"/>
</dbReference>
<dbReference type="GO" id="GO:0042102">
    <property type="term" value="P:positive regulation of T cell proliferation"/>
    <property type="evidence" value="ECO:0007669"/>
    <property type="project" value="TreeGrafter"/>
</dbReference>
<comment type="caution">
    <text evidence="15">The sequence shown here is derived from an EMBL/GenBank/DDBJ whole genome shotgun (WGS) entry which is preliminary data.</text>
</comment>
<dbReference type="AlphaFoldDB" id="A0A4Z2BJL2"/>
<dbReference type="InterPro" id="IPR003599">
    <property type="entry name" value="Ig_sub"/>
</dbReference>
<keyword evidence="2" id="KW-1003">Cell membrane</keyword>
<feature type="domain" description="NACHT" evidence="14">
    <location>
        <begin position="370"/>
        <end position="464"/>
    </location>
</feature>
<organism evidence="15 16">
    <name type="scientific">Takifugu bimaculatus</name>
    <dbReference type="NCBI Taxonomy" id="433685"/>
    <lineage>
        <taxon>Eukaryota</taxon>
        <taxon>Metazoa</taxon>
        <taxon>Chordata</taxon>
        <taxon>Craniata</taxon>
        <taxon>Vertebrata</taxon>
        <taxon>Euteleostomi</taxon>
        <taxon>Actinopterygii</taxon>
        <taxon>Neopterygii</taxon>
        <taxon>Teleostei</taxon>
        <taxon>Neoteleostei</taxon>
        <taxon>Acanthomorphata</taxon>
        <taxon>Eupercaria</taxon>
        <taxon>Tetraodontiformes</taxon>
        <taxon>Tetradontoidea</taxon>
        <taxon>Tetraodontidae</taxon>
        <taxon>Takifugu</taxon>
    </lineage>
</organism>
<evidence type="ECO:0000256" key="8">
    <source>
        <dbReference type="ARBA" id="ARBA00023170"/>
    </source>
</evidence>
<accession>A0A4Z2BJL2</accession>
<dbReference type="PANTHER" id="PTHR25466">
    <property type="entry name" value="T-LYMPHOCYTE ACTIVATION ANTIGEN"/>
    <property type="match status" value="1"/>
</dbReference>
<evidence type="ECO:0000256" key="12">
    <source>
        <dbReference type="SAM" id="SignalP"/>
    </source>
</evidence>
<feature type="domain" description="Ig-like" evidence="13">
    <location>
        <begin position="173"/>
        <end position="246"/>
    </location>
</feature>
<protein>
    <recommendedName>
        <fullName evidence="17">Ig-like domain-containing protein</fullName>
    </recommendedName>
</protein>
<name>A0A4Z2BJL2_9TELE</name>
<dbReference type="PROSITE" id="PS50837">
    <property type="entry name" value="NACHT"/>
    <property type="match status" value="1"/>
</dbReference>
<evidence type="ECO:0000256" key="7">
    <source>
        <dbReference type="ARBA" id="ARBA00023157"/>
    </source>
</evidence>
<keyword evidence="6 11" id="KW-0472">Membrane</keyword>
<evidence type="ECO:0000256" key="9">
    <source>
        <dbReference type="ARBA" id="ARBA00023180"/>
    </source>
</evidence>
<evidence type="ECO:0000256" key="6">
    <source>
        <dbReference type="ARBA" id="ARBA00023136"/>
    </source>
</evidence>
<dbReference type="GO" id="GO:0009897">
    <property type="term" value="C:external side of plasma membrane"/>
    <property type="evidence" value="ECO:0007669"/>
    <property type="project" value="TreeGrafter"/>
</dbReference>
<evidence type="ECO:0000313" key="15">
    <source>
        <dbReference type="EMBL" id="TNM91878.1"/>
    </source>
</evidence>
<evidence type="ECO:0008006" key="17">
    <source>
        <dbReference type="Google" id="ProtNLM"/>
    </source>
</evidence>
<dbReference type="PROSITE" id="PS50835">
    <property type="entry name" value="IG_LIKE"/>
    <property type="match status" value="2"/>
</dbReference>
<evidence type="ECO:0000256" key="2">
    <source>
        <dbReference type="ARBA" id="ARBA00022475"/>
    </source>
</evidence>
<dbReference type="GO" id="GO:0031295">
    <property type="term" value="P:T cell costimulation"/>
    <property type="evidence" value="ECO:0007669"/>
    <property type="project" value="TreeGrafter"/>
</dbReference>
<evidence type="ECO:0000256" key="4">
    <source>
        <dbReference type="ARBA" id="ARBA00022729"/>
    </source>
</evidence>
<dbReference type="Pfam" id="PF13927">
    <property type="entry name" value="Ig_3"/>
    <property type="match status" value="1"/>
</dbReference>
<dbReference type="GO" id="GO:0042130">
    <property type="term" value="P:negative regulation of T cell proliferation"/>
    <property type="evidence" value="ECO:0007669"/>
    <property type="project" value="TreeGrafter"/>
</dbReference>
<keyword evidence="3 11" id="KW-0812">Transmembrane</keyword>
<dbReference type="GO" id="GO:0071222">
    <property type="term" value="P:cellular response to lipopolysaccharide"/>
    <property type="evidence" value="ECO:0007669"/>
    <property type="project" value="TreeGrafter"/>
</dbReference>
<evidence type="ECO:0000256" key="3">
    <source>
        <dbReference type="ARBA" id="ARBA00022692"/>
    </source>
</evidence>
<dbReference type="InterPro" id="IPR007110">
    <property type="entry name" value="Ig-like_dom"/>
</dbReference>
<comment type="subcellular location">
    <subcellularLocation>
        <location evidence="1">Cell membrane</location>
        <topology evidence="1">Single-pass type I membrane protein</topology>
    </subcellularLocation>
</comment>
<feature type="signal peptide" evidence="12">
    <location>
        <begin position="1"/>
        <end position="23"/>
    </location>
</feature>
<keyword evidence="5 11" id="KW-1133">Transmembrane helix</keyword>
<feature type="transmembrane region" description="Helical" evidence="11">
    <location>
        <begin position="271"/>
        <end position="292"/>
    </location>
</feature>
<keyword evidence="16" id="KW-1185">Reference proteome</keyword>
<feature type="chain" id="PRO_5021418920" description="Ig-like domain-containing protein" evidence="12">
    <location>
        <begin position="24"/>
        <end position="513"/>
    </location>
</feature>
<dbReference type="SUPFAM" id="SSF48726">
    <property type="entry name" value="Immunoglobulin"/>
    <property type="match status" value="2"/>
</dbReference>
<dbReference type="EMBL" id="SWLE01000014">
    <property type="protein sequence ID" value="TNM91878.1"/>
    <property type="molecule type" value="Genomic_DNA"/>
</dbReference>
<dbReference type="Proteomes" id="UP000516260">
    <property type="component" value="Chromosome 21"/>
</dbReference>
<keyword evidence="9" id="KW-0325">Glycoprotein</keyword>
<sequence>MQVFMDWIRVVVVLQVLIQPCLSGTRQTQKTRSPENSLKLIQIWLRLVSALFTVEAEQVQYQSEFGGDVVLGCRFGLQPGLSVSASNLTVTWYWISSYPSREVYQLDNWVEQLAHQDPVYLGRATLLKEELKNNWAKLKISDLRISDSGTYQCLVQIGQEADYKEVLLSVTAPYKTVTKRLQKVDGGDEALLTCQADGYPEPSVQWQDGHGRPVNATTAVAPTPQQLFAVTSEIRVRFPDDNNYTCIFGGGYSATFLLADELHSTPPALNAALFVALGFVVTLTLLLAAFLYRRRKGQGFNRGNDEEKRIFNEGVVEETLRASWSVRSANLSEDEKLHIHTFVTETLPRRLQNNRGQPVGLQALVPEPGQTLFLEGPPGSGKSTVAQFLAFSRAAGSSNAPSGAIDLSGVHLVVHLDCSKVKGHLLQEVTRLLSAEEKVPMEEELRAALAGSSEVLLLLDGYREGNQVFDESLKRFLRDRSGCRVLITACPGQCRALRDTCTSAGVLRLHGTS</sequence>
<reference evidence="15 16" key="1">
    <citation type="submission" date="2019-04" db="EMBL/GenBank/DDBJ databases">
        <title>The sequence and de novo assembly of Takifugu bimaculatus genome using PacBio and Hi-C technologies.</title>
        <authorList>
            <person name="Xu P."/>
            <person name="Liu B."/>
            <person name="Zhou Z."/>
        </authorList>
    </citation>
    <scope>NUCLEOTIDE SEQUENCE [LARGE SCALE GENOMIC DNA]</scope>
    <source>
        <strain evidence="15">TB-2018</strain>
        <tissue evidence="15">Muscle</tissue>
    </source>
</reference>
<evidence type="ECO:0000256" key="10">
    <source>
        <dbReference type="ARBA" id="ARBA00023319"/>
    </source>
</evidence>
<dbReference type="Gene3D" id="3.40.50.300">
    <property type="entry name" value="P-loop containing nucleotide triphosphate hydrolases"/>
    <property type="match status" value="1"/>
</dbReference>
<dbReference type="InterPro" id="IPR036179">
    <property type="entry name" value="Ig-like_dom_sf"/>
</dbReference>
<dbReference type="SMART" id="SM00409">
    <property type="entry name" value="IG"/>
    <property type="match status" value="2"/>
</dbReference>
<dbReference type="Gene3D" id="2.60.40.10">
    <property type="entry name" value="Immunoglobulins"/>
    <property type="match status" value="2"/>
</dbReference>
<evidence type="ECO:0000256" key="5">
    <source>
        <dbReference type="ARBA" id="ARBA00022989"/>
    </source>
</evidence>
<proteinExistence type="predicted"/>
<keyword evidence="7" id="KW-1015">Disulfide bond</keyword>
<dbReference type="InterPro" id="IPR013783">
    <property type="entry name" value="Ig-like_fold"/>
</dbReference>
<dbReference type="InterPro" id="IPR007111">
    <property type="entry name" value="NACHT_NTPase"/>
</dbReference>
<dbReference type="GO" id="GO:0007166">
    <property type="term" value="P:cell surface receptor signaling pathway"/>
    <property type="evidence" value="ECO:0007669"/>
    <property type="project" value="TreeGrafter"/>
</dbReference>
<keyword evidence="10" id="KW-0393">Immunoglobulin domain</keyword>
<feature type="domain" description="Ig-like" evidence="13">
    <location>
        <begin position="34"/>
        <end position="169"/>
    </location>
</feature>
<evidence type="ECO:0000256" key="11">
    <source>
        <dbReference type="SAM" id="Phobius"/>
    </source>
</evidence>
<evidence type="ECO:0000259" key="13">
    <source>
        <dbReference type="PROSITE" id="PS50835"/>
    </source>
</evidence>
<dbReference type="GO" id="GO:0006955">
    <property type="term" value="P:immune response"/>
    <property type="evidence" value="ECO:0007669"/>
    <property type="project" value="TreeGrafter"/>
</dbReference>
<keyword evidence="4 12" id="KW-0732">Signal</keyword>
<evidence type="ECO:0000256" key="1">
    <source>
        <dbReference type="ARBA" id="ARBA00004251"/>
    </source>
</evidence>
<dbReference type="InterPro" id="IPR013106">
    <property type="entry name" value="Ig_V-set"/>
</dbReference>
<evidence type="ECO:0000259" key="14">
    <source>
        <dbReference type="PROSITE" id="PS50837"/>
    </source>
</evidence>
<dbReference type="InterPro" id="IPR027417">
    <property type="entry name" value="P-loop_NTPase"/>
</dbReference>
<dbReference type="Pfam" id="PF05729">
    <property type="entry name" value="NACHT"/>
    <property type="match status" value="1"/>
</dbReference>
<evidence type="ECO:0000313" key="16">
    <source>
        <dbReference type="Proteomes" id="UP000516260"/>
    </source>
</evidence>
<dbReference type="SUPFAM" id="SSF52540">
    <property type="entry name" value="P-loop containing nucleoside triphosphate hydrolases"/>
    <property type="match status" value="1"/>
</dbReference>
<dbReference type="PANTHER" id="PTHR25466:SF3">
    <property type="entry name" value="PROGRAMMED CELL DEATH 1 LIGAND 1"/>
    <property type="match status" value="1"/>
</dbReference>
<keyword evidence="8" id="KW-0675">Receptor</keyword>
<gene>
    <name evidence="15" type="ORF">fugu_018890</name>
</gene>